<accession>E5Y1L2</accession>
<dbReference type="AlphaFoldDB" id="E5Y1L2"/>
<dbReference type="InterPro" id="IPR013022">
    <property type="entry name" value="Xyl_isomerase-like_TIM-brl"/>
</dbReference>
<dbReference type="InterPro" id="IPR036237">
    <property type="entry name" value="Xyl_isomerase-like_sf"/>
</dbReference>
<feature type="domain" description="Xylose isomerase-like TIM barrel" evidence="1">
    <location>
        <begin position="22"/>
        <end position="253"/>
    </location>
</feature>
<dbReference type="Gene3D" id="3.20.20.150">
    <property type="entry name" value="Divalent-metal-dependent TIM barrel enzymes"/>
    <property type="match status" value="1"/>
</dbReference>
<evidence type="ECO:0000313" key="2">
    <source>
        <dbReference type="EMBL" id="EFV46119.1"/>
    </source>
</evidence>
<dbReference type="EMBL" id="ADCP02000002">
    <property type="protein sequence ID" value="EFV46119.1"/>
    <property type="molecule type" value="Genomic_DNA"/>
</dbReference>
<dbReference type="HOGENOM" id="CLU_1033141_0_0_7"/>
<name>E5Y1L2_BILW3</name>
<protein>
    <recommendedName>
        <fullName evidence="1">Xylose isomerase-like TIM barrel domain-containing protein</fullName>
    </recommendedName>
</protein>
<evidence type="ECO:0000313" key="3">
    <source>
        <dbReference type="Proteomes" id="UP000006034"/>
    </source>
</evidence>
<dbReference type="STRING" id="563192.HMPREF0179_00071"/>
<evidence type="ECO:0000259" key="1">
    <source>
        <dbReference type="Pfam" id="PF01261"/>
    </source>
</evidence>
<dbReference type="Pfam" id="PF01261">
    <property type="entry name" value="AP_endonuc_2"/>
    <property type="match status" value="1"/>
</dbReference>
<proteinExistence type="predicted"/>
<organism evidence="2 3">
    <name type="scientific">Bilophila wadsworthia (strain 3_1_6)</name>
    <dbReference type="NCBI Taxonomy" id="563192"/>
    <lineage>
        <taxon>Bacteria</taxon>
        <taxon>Pseudomonadati</taxon>
        <taxon>Thermodesulfobacteriota</taxon>
        <taxon>Desulfovibrionia</taxon>
        <taxon>Desulfovibrionales</taxon>
        <taxon>Desulfovibrionaceae</taxon>
        <taxon>Bilophila</taxon>
    </lineage>
</organism>
<dbReference type="PANTHER" id="PTHR12110">
    <property type="entry name" value="HYDROXYPYRUVATE ISOMERASE"/>
    <property type="match status" value="1"/>
</dbReference>
<reference evidence="2 3" key="1">
    <citation type="submission" date="2010-10" db="EMBL/GenBank/DDBJ databases">
        <authorList>
            <consortium name="The Broad Institute Genome Sequencing Platform"/>
            <person name="Ward D."/>
            <person name="Earl A."/>
            <person name="Feldgarden M."/>
            <person name="Young S.K."/>
            <person name="Gargeya S."/>
            <person name="Zeng Q."/>
            <person name="Alvarado L."/>
            <person name="Berlin A."/>
            <person name="Bochicchio J."/>
            <person name="Chapman S.B."/>
            <person name="Chen Z."/>
            <person name="Freedman E."/>
            <person name="Gellesch M."/>
            <person name="Goldberg J."/>
            <person name="Griggs A."/>
            <person name="Gujja S."/>
            <person name="Heilman E."/>
            <person name="Heiman D."/>
            <person name="Howarth C."/>
            <person name="Mehta T."/>
            <person name="Neiman D."/>
            <person name="Pearson M."/>
            <person name="Roberts A."/>
            <person name="Saif S."/>
            <person name="Shea T."/>
            <person name="Shenoy N."/>
            <person name="Sisk P."/>
            <person name="Stolte C."/>
            <person name="Sykes S."/>
            <person name="White J."/>
            <person name="Yandava C."/>
            <person name="Allen-Vercoe E."/>
            <person name="Sibley C."/>
            <person name="Ambrose C.E."/>
            <person name="Strauss J."/>
            <person name="Daigneault M."/>
            <person name="Haas B."/>
            <person name="Nusbaum C."/>
            <person name="Birren B."/>
        </authorList>
    </citation>
    <scope>NUCLEOTIDE SEQUENCE [LARGE SCALE GENOMIC DNA]</scope>
    <source>
        <strain evidence="2 3">3_1_6</strain>
    </source>
</reference>
<dbReference type="RefSeq" id="WP_005023966.1">
    <property type="nucleotide sequence ID" value="NZ_KE150239.1"/>
</dbReference>
<dbReference type="OrthoDB" id="9801960at2"/>
<dbReference type="eggNOG" id="COG1082">
    <property type="taxonomic scope" value="Bacteria"/>
</dbReference>
<dbReference type="InterPro" id="IPR050312">
    <property type="entry name" value="IolE/XylAMocC-like"/>
</dbReference>
<sequence>MAVLFGVCNWVHPLLQSPSCCKELKEAGIDAIQLDLGSAEEDFPLSSPGIQRQWKEEAELYGIRLDAVAVLAVLKHGMTAEPGSERRNTAEKAIAAAVDCAADMGIPRIVLPSFKASAIRNKDDLRETARCLRLACALAKHRGIAVATENLLDVTMMKSLLNIVAYDNLCSCLDLSHFVLRGREDVFEALPEHLAVCCGVHLKDGMYGEPGVRPLGEGSCRAGELLAALKREGYDGPLFLENRYTEPVFGPDALYALRRDAEYVRQAFL</sequence>
<keyword evidence="3" id="KW-1185">Reference proteome</keyword>
<dbReference type="Proteomes" id="UP000006034">
    <property type="component" value="Unassembled WGS sequence"/>
</dbReference>
<comment type="caution">
    <text evidence="2">The sequence shown here is derived from an EMBL/GenBank/DDBJ whole genome shotgun (WGS) entry which is preliminary data.</text>
</comment>
<gene>
    <name evidence="2" type="ORF">HMPREF0179_00071</name>
</gene>
<dbReference type="SUPFAM" id="SSF51658">
    <property type="entry name" value="Xylose isomerase-like"/>
    <property type="match status" value="1"/>
</dbReference>
<dbReference type="GeneID" id="78087130"/>
<reference evidence="2 3" key="2">
    <citation type="submission" date="2013-04" db="EMBL/GenBank/DDBJ databases">
        <title>The Genome Sequence of Bilophila wadsworthia 3_1_6.</title>
        <authorList>
            <consortium name="The Broad Institute Genomics Platform"/>
            <person name="Earl A."/>
            <person name="Ward D."/>
            <person name="Feldgarden M."/>
            <person name="Gevers D."/>
            <person name="Sibley C."/>
            <person name="Strauss J."/>
            <person name="Allen-Vercoe E."/>
            <person name="Walker B."/>
            <person name="Young S."/>
            <person name="Zeng Q."/>
            <person name="Gargeya S."/>
            <person name="Fitzgerald M."/>
            <person name="Haas B."/>
            <person name="Abouelleil A."/>
            <person name="Allen A.W."/>
            <person name="Alvarado L."/>
            <person name="Arachchi H.M."/>
            <person name="Berlin A.M."/>
            <person name="Chapman S.B."/>
            <person name="Gainer-Dewar J."/>
            <person name="Goldberg J."/>
            <person name="Griggs A."/>
            <person name="Gujja S."/>
            <person name="Hansen M."/>
            <person name="Howarth C."/>
            <person name="Imamovic A."/>
            <person name="Ireland A."/>
            <person name="Larimer J."/>
            <person name="McCowan C."/>
            <person name="Murphy C."/>
            <person name="Pearson M."/>
            <person name="Poon T.W."/>
            <person name="Priest M."/>
            <person name="Roberts A."/>
            <person name="Saif S."/>
            <person name="Shea T."/>
            <person name="Sisk P."/>
            <person name="Sykes S."/>
            <person name="Wortman J."/>
            <person name="Nusbaum C."/>
            <person name="Birren B."/>
        </authorList>
    </citation>
    <scope>NUCLEOTIDE SEQUENCE [LARGE SCALE GENOMIC DNA]</scope>
    <source>
        <strain evidence="2 3">3_1_6</strain>
    </source>
</reference>